<dbReference type="SUPFAM" id="SSF103481">
    <property type="entry name" value="Multidrug resistance efflux transporter EmrE"/>
    <property type="match status" value="1"/>
</dbReference>
<reference evidence="3 4" key="1">
    <citation type="journal article" date="2016" name="Nat. Commun.">
        <title>Thousands of microbial genomes shed light on interconnected biogeochemical processes in an aquifer system.</title>
        <authorList>
            <person name="Anantharaman K."/>
            <person name="Brown C.T."/>
            <person name="Hug L.A."/>
            <person name="Sharon I."/>
            <person name="Castelle C.J."/>
            <person name="Probst A.J."/>
            <person name="Thomas B.C."/>
            <person name="Singh A."/>
            <person name="Wilkins M.J."/>
            <person name="Karaoz U."/>
            <person name="Brodie E.L."/>
            <person name="Williams K.H."/>
            <person name="Hubbard S.S."/>
            <person name="Banfield J.F."/>
        </authorList>
    </citation>
    <scope>NUCLEOTIDE SEQUENCE [LARGE SCALE GENOMIC DNA]</scope>
</reference>
<keyword evidence="1" id="KW-1133">Transmembrane helix</keyword>
<dbReference type="AlphaFoldDB" id="A0A1G2FC13"/>
<dbReference type="Proteomes" id="UP000176974">
    <property type="component" value="Unassembled WGS sequence"/>
</dbReference>
<feature type="transmembrane region" description="Helical" evidence="1">
    <location>
        <begin position="283"/>
        <end position="299"/>
    </location>
</feature>
<keyword evidence="1" id="KW-0812">Transmembrane</keyword>
<name>A0A1G2FC13_9BACT</name>
<proteinExistence type="predicted"/>
<evidence type="ECO:0000313" key="3">
    <source>
        <dbReference type="EMBL" id="OGZ35407.1"/>
    </source>
</evidence>
<comment type="caution">
    <text evidence="3">The sequence shown here is derived from an EMBL/GenBank/DDBJ whole genome shotgun (WGS) entry which is preliminary data.</text>
</comment>
<organism evidence="3 4">
    <name type="scientific">Candidatus Portnoybacteria bacterium RIFCSPHIGHO2_01_FULL_40_12b</name>
    <dbReference type="NCBI Taxonomy" id="1801994"/>
    <lineage>
        <taxon>Bacteria</taxon>
        <taxon>Candidatus Portnoyibacteriota</taxon>
    </lineage>
</organism>
<feature type="transmembrane region" description="Helical" evidence="1">
    <location>
        <begin position="6"/>
        <end position="25"/>
    </location>
</feature>
<accession>A0A1G2FC13</accession>
<protein>
    <recommendedName>
        <fullName evidence="2">EamA domain-containing protein</fullName>
    </recommendedName>
</protein>
<feature type="transmembrane region" description="Helical" evidence="1">
    <location>
        <begin position="242"/>
        <end position="263"/>
    </location>
</feature>
<feature type="transmembrane region" description="Helical" evidence="1">
    <location>
        <begin position="32"/>
        <end position="52"/>
    </location>
</feature>
<dbReference type="InterPro" id="IPR037185">
    <property type="entry name" value="EmrE-like"/>
</dbReference>
<feature type="transmembrane region" description="Helical" evidence="1">
    <location>
        <begin position="214"/>
        <end position="236"/>
    </location>
</feature>
<evidence type="ECO:0000256" key="1">
    <source>
        <dbReference type="SAM" id="Phobius"/>
    </source>
</evidence>
<dbReference type="PANTHER" id="PTHR22911">
    <property type="entry name" value="ACYL-MALONYL CONDENSING ENZYME-RELATED"/>
    <property type="match status" value="1"/>
</dbReference>
<evidence type="ECO:0000259" key="2">
    <source>
        <dbReference type="Pfam" id="PF00892"/>
    </source>
</evidence>
<dbReference type="InterPro" id="IPR000620">
    <property type="entry name" value="EamA_dom"/>
</dbReference>
<dbReference type="PANTHER" id="PTHR22911:SF137">
    <property type="entry name" value="SOLUTE CARRIER FAMILY 35 MEMBER G2-RELATED"/>
    <property type="match status" value="1"/>
</dbReference>
<dbReference type="EMBL" id="MHMY01000011">
    <property type="protein sequence ID" value="OGZ35407.1"/>
    <property type="molecule type" value="Genomic_DNA"/>
</dbReference>
<evidence type="ECO:0000313" key="4">
    <source>
        <dbReference type="Proteomes" id="UP000176974"/>
    </source>
</evidence>
<feature type="domain" description="EamA" evidence="2">
    <location>
        <begin position="3"/>
        <end position="134"/>
    </location>
</feature>
<keyword evidence="1" id="KW-0472">Membrane</keyword>
<dbReference type="GO" id="GO:0016020">
    <property type="term" value="C:membrane"/>
    <property type="evidence" value="ECO:0007669"/>
    <property type="project" value="InterPro"/>
</dbReference>
<feature type="transmembrane region" description="Helical" evidence="1">
    <location>
        <begin position="58"/>
        <end position="79"/>
    </location>
</feature>
<gene>
    <name evidence="3" type="ORF">A2815_01705</name>
</gene>
<dbReference type="Gene3D" id="1.10.3730.20">
    <property type="match status" value="1"/>
</dbReference>
<feature type="transmembrane region" description="Helical" evidence="1">
    <location>
        <begin position="91"/>
        <end position="111"/>
    </location>
</feature>
<feature type="transmembrane region" description="Helical" evidence="1">
    <location>
        <begin position="147"/>
        <end position="167"/>
    </location>
</feature>
<feature type="transmembrane region" description="Helical" evidence="1">
    <location>
        <begin position="173"/>
        <end position="194"/>
    </location>
</feature>
<feature type="transmembrane region" description="Helical" evidence="1">
    <location>
        <begin position="117"/>
        <end position="135"/>
    </location>
</feature>
<dbReference type="Pfam" id="PF00892">
    <property type="entry name" value="EamA"/>
    <property type="match status" value="1"/>
</dbReference>
<sequence length="300" mass="33439">MNWLIISIIAYLFLTITLIIERILLTKSIPHPLVYAFYVGFLSVFILVLAPFGLIVPGFWQILISLLTGLLYLFGLIVFYQAIRQYEVSRVVPMVGSLEPIFTLVLSFVFLDERLSFWQITAFFVLVIGGIFISLEKGAIGYLVRSWGLVLLAAFIFGLFYVLSKYIYLNQPFISGLIWGRLGSFLGALILLLLPQTRKIIFGVSGAVKQKTKISLIFLSSFILAALALFFIHYAVSLGSVSLVKALQGVQYIFLLLMVVFLAKKFPRLLEEKITKAAIIQKLAAILLISLGLGILAISG</sequence>